<reference evidence="2 3" key="1">
    <citation type="submission" date="2023-01" db="EMBL/GenBank/DDBJ databases">
        <title>Analysis of 21 Apiospora genomes using comparative genomics revels a genus with tremendous synthesis potential of carbohydrate active enzymes and secondary metabolites.</title>
        <authorList>
            <person name="Sorensen T."/>
        </authorList>
    </citation>
    <scope>NUCLEOTIDE SEQUENCE [LARGE SCALE GENOMIC DNA]</scope>
    <source>
        <strain evidence="2 3">CBS 117206</strain>
    </source>
</reference>
<name>A0AAW0R080_9PEZI</name>
<dbReference type="PROSITE" id="PS50404">
    <property type="entry name" value="GST_NTER"/>
    <property type="match status" value="1"/>
</dbReference>
<sequence length="282" mass="32241">MHTNDITPAIYDIHHLLIRLPPSSYRPTSYHGFKHVVIRPDRLLRHRFRPPVHPFAPNPWKARYALNFKCAHFTTEWVDLADVTSVRKRLGADPVRFFGDGEPFYTLPLLKDPSADNTVVGDSFDIAVYLERKYPEAPSLFPNASSIGLYASFNAHMDNVFPMGAALASQGMPFNPETEEQCKAEFCRRMGVKTYDELIVRGEARKKILDAFQNSLGDVAKYFRFSDGPFIGGKKADYADIIIGGWLMMFCETVPEWNEIREWHGGLWGKLHDALKPYRGTW</sequence>
<dbReference type="InterPro" id="IPR054416">
    <property type="entry name" value="GST_UstS-like_C"/>
</dbReference>
<proteinExistence type="predicted"/>
<dbReference type="Gene3D" id="3.40.30.10">
    <property type="entry name" value="Glutaredoxin"/>
    <property type="match status" value="1"/>
</dbReference>
<evidence type="ECO:0000259" key="1">
    <source>
        <dbReference type="PROSITE" id="PS50404"/>
    </source>
</evidence>
<dbReference type="AlphaFoldDB" id="A0AAW0R080"/>
<dbReference type="Gene3D" id="1.20.1050.10">
    <property type="match status" value="1"/>
</dbReference>
<dbReference type="Pfam" id="PF13409">
    <property type="entry name" value="GST_N_2"/>
    <property type="match status" value="1"/>
</dbReference>
<keyword evidence="3" id="KW-1185">Reference proteome</keyword>
<comment type="caution">
    <text evidence="2">The sequence shown here is derived from an EMBL/GenBank/DDBJ whole genome shotgun (WGS) entry which is preliminary data.</text>
</comment>
<dbReference type="Proteomes" id="UP001392437">
    <property type="component" value="Unassembled WGS sequence"/>
</dbReference>
<dbReference type="EMBL" id="JAQQWP010000004">
    <property type="protein sequence ID" value="KAK8120628.1"/>
    <property type="molecule type" value="Genomic_DNA"/>
</dbReference>
<evidence type="ECO:0000313" key="3">
    <source>
        <dbReference type="Proteomes" id="UP001392437"/>
    </source>
</evidence>
<evidence type="ECO:0000313" key="2">
    <source>
        <dbReference type="EMBL" id="KAK8120628.1"/>
    </source>
</evidence>
<dbReference type="InterPro" id="IPR004045">
    <property type="entry name" value="Glutathione_S-Trfase_N"/>
</dbReference>
<dbReference type="Pfam" id="PF22041">
    <property type="entry name" value="GST_C_7"/>
    <property type="match status" value="1"/>
</dbReference>
<dbReference type="SUPFAM" id="SSF47616">
    <property type="entry name" value="GST C-terminal domain-like"/>
    <property type="match status" value="1"/>
</dbReference>
<protein>
    <recommendedName>
        <fullName evidence="1">GST N-terminal domain-containing protein</fullName>
    </recommendedName>
</protein>
<feature type="domain" description="GST N-terminal" evidence="1">
    <location>
        <begin position="46"/>
        <end position="138"/>
    </location>
</feature>
<gene>
    <name evidence="2" type="ORF">PG999_004748</name>
</gene>
<dbReference type="InterPro" id="IPR036282">
    <property type="entry name" value="Glutathione-S-Trfase_C_sf"/>
</dbReference>
<dbReference type="SUPFAM" id="SSF52833">
    <property type="entry name" value="Thioredoxin-like"/>
    <property type="match status" value="1"/>
</dbReference>
<organism evidence="2 3">
    <name type="scientific">Apiospora kogelbergensis</name>
    <dbReference type="NCBI Taxonomy" id="1337665"/>
    <lineage>
        <taxon>Eukaryota</taxon>
        <taxon>Fungi</taxon>
        <taxon>Dikarya</taxon>
        <taxon>Ascomycota</taxon>
        <taxon>Pezizomycotina</taxon>
        <taxon>Sordariomycetes</taxon>
        <taxon>Xylariomycetidae</taxon>
        <taxon>Amphisphaeriales</taxon>
        <taxon>Apiosporaceae</taxon>
        <taxon>Apiospora</taxon>
    </lineage>
</organism>
<dbReference type="InterPro" id="IPR036249">
    <property type="entry name" value="Thioredoxin-like_sf"/>
</dbReference>
<accession>A0AAW0R080</accession>